<keyword evidence="1 4" id="KW-0812">Transmembrane</keyword>
<dbReference type="Gene3D" id="1.20.1250.20">
    <property type="entry name" value="MFS general substrate transporter like domains"/>
    <property type="match status" value="1"/>
</dbReference>
<feature type="transmembrane region" description="Helical" evidence="4">
    <location>
        <begin position="21"/>
        <end position="39"/>
    </location>
</feature>
<dbReference type="EMBL" id="JAADZA010000015">
    <property type="protein sequence ID" value="NEV12383.1"/>
    <property type="molecule type" value="Genomic_DNA"/>
</dbReference>
<feature type="domain" description="Major facilitator superfamily (MFS) profile" evidence="5">
    <location>
        <begin position="18"/>
        <end position="399"/>
    </location>
</feature>
<dbReference type="InterPro" id="IPR036259">
    <property type="entry name" value="MFS_trans_sf"/>
</dbReference>
<evidence type="ECO:0000313" key="7">
    <source>
        <dbReference type="EMBL" id="NEV12383.1"/>
    </source>
</evidence>
<dbReference type="AlphaFoldDB" id="A0A6P1CA01"/>
<dbReference type="PANTHER" id="PTHR11360">
    <property type="entry name" value="MONOCARBOXYLATE TRANSPORTER"/>
    <property type="match status" value="1"/>
</dbReference>
<feature type="transmembrane region" description="Helical" evidence="4">
    <location>
        <begin position="86"/>
        <end position="106"/>
    </location>
</feature>
<accession>A0A6P1CA01</accession>
<evidence type="ECO:0000259" key="5">
    <source>
        <dbReference type="PROSITE" id="PS50850"/>
    </source>
</evidence>
<dbReference type="PROSITE" id="PS50850">
    <property type="entry name" value="MFS"/>
    <property type="match status" value="1"/>
</dbReference>
<dbReference type="InterPro" id="IPR020846">
    <property type="entry name" value="MFS_dom"/>
</dbReference>
<proteinExistence type="predicted"/>
<comment type="caution">
    <text evidence="7">The sequence shown here is derived from an EMBL/GenBank/DDBJ whole genome shotgun (WGS) entry which is preliminary data.</text>
</comment>
<keyword evidence="2 4" id="KW-1133">Transmembrane helix</keyword>
<name>A0A6P1CA01_RHITR</name>
<dbReference type="Proteomes" id="UP000471190">
    <property type="component" value="Unassembled WGS sequence"/>
</dbReference>
<feature type="transmembrane region" description="Helical" evidence="4">
    <location>
        <begin position="258"/>
        <end position="276"/>
    </location>
</feature>
<evidence type="ECO:0000313" key="8">
    <source>
        <dbReference type="Proteomes" id="UP000471190"/>
    </source>
</evidence>
<protein>
    <submittedName>
        <fullName evidence="6">MFS family permease</fullName>
    </submittedName>
    <submittedName>
        <fullName evidence="7">MFS transporter</fullName>
    </submittedName>
</protein>
<dbReference type="InterPro" id="IPR050327">
    <property type="entry name" value="Proton-linked_MCT"/>
</dbReference>
<evidence type="ECO:0000256" key="3">
    <source>
        <dbReference type="ARBA" id="ARBA00023136"/>
    </source>
</evidence>
<organism evidence="7 8">
    <name type="scientific">Rhizobium tropici</name>
    <dbReference type="NCBI Taxonomy" id="398"/>
    <lineage>
        <taxon>Bacteria</taxon>
        <taxon>Pseudomonadati</taxon>
        <taxon>Pseudomonadota</taxon>
        <taxon>Alphaproteobacteria</taxon>
        <taxon>Hyphomicrobiales</taxon>
        <taxon>Rhizobiaceae</taxon>
        <taxon>Rhizobium/Agrobacterium group</taxon>
        <taxon>Rhizobium</taxon>
    </lineage>
</organism>
<feature type="transmembrane region" description="Helical" evidence="4">
    <location>
        <begin position="59"/>
        <end position="79"/>
    </location>
</feature>
<dbReference type="InterPro" id="IPR011701">
    <property type="entry name" value="MFS"/>
</dbReference>
<sequence>MSDLALSRDHEEADTREGWKVVAATHVLTAVTFGAAYSFSATLPGLAAEFSASRGEIALVFSISAFLFYSLGAIAGPLADRWSSRSLVLLGLAAMILGYIGASRAGSLVSLYIWYGFGVGLGIGLSYVPALGAVQSWFIRRRSQASGVATAGIGLGTLVLPFAIGQALPFMGWRGCFIALACLFAVVGLPAAMLIRKRRDNPDPSRNRADKHANAAIWRDRRFYLFYAVLVLSSFCTFIPYVHIVAAAQDMGLSLQDGTTLVGLIGVGNVVGRFFLAGLGDRFGRRRLLASLTFAVAASFALWASASGMIQLALFALTFGMSYGGCVGLYPAVAADLFGTRNIGAVIGYLYTAVGIAALIGPTAAGFIFDHTGSYSGPIIASGLAAFAAGFMALRLGHE</sequence>
<evidence type="ECO:0000256" key="4">
    <source>
        <dbReference type="SAM" id="Phobius"/>
    </source>
</evidence>
<dbReference type="SUPFAM" id="SSF103473">
    <property type="entry name" value="MFS general substrate transporter"/>
    <property type="match status" value="1"/>
</dbReference>
<keyword evidence="3 4" id="KW-0472">Membrane</keyword>
<feature type="transmembrane region" description="Helical" evidence="4">
    <location>
        <begin position="224"/>
        <end position="246"/>
    </location>
</feature>
<evidence type="ECO:0000313" key="6">
    <source>
        <dbReference type="EMBL" id="MBB6494274.1"/>
    </source>
</evidence>
<reference evidence="7 8" key="1">
    <citation type="submission" date="2020-02" db="EMBL/GenBank/DDBJ databases">
        <title>Draft genome sequence of Rhizobium tropici.</title>
        <authorList>
            <person name="Khayi S."/>
            <person name="Jemo M."/>
        </authorList>
    </citation>
    <scope>NUCLEOTIDE SEQUENCE [LARGE SCALE GENOMIC DNA]</scope>
    <source>
        <strain evidence="7 8">A12</strain>
    </source>
</reference>
<feature type="transmembrane region" description="Helical" evidence="4">
    <location>
        <begin position="346"/>
        <end position="369"/>
    </location>
</feature>
<gene>
    <name evidence="6" type="ORF">GGD45_004715</name>
    <name evidence="7" type="ORF">GXW80_15430</name>
</gene>
<dbReference type="GO" id="GO:0022857">
    <property type="term" value="F:transmembrane transporter activity"/>
    <property type="evidence" value="ECO:0007669"/>
    <property type="project" value="InterPro"/>
</dbReference>
<feature type="transmembrane region" description="Helical" evidence="4">
    <location>
        <begin position="312"/>
        <end position="334"/>
    </location>
</feature>
<feature type="transmembrane region" description="Helical" evidence="4">
    <location>
        <begin position="146"/>
        <end position="165"/>
    </location>
</feature>
<feature type="transmembrane region" description="Helical" evidence="4">
    <location>
        <begin position="112"/>
        <end position="134"/>
    </location>
</feature>
<evidence type="ECO:0000313" key="9">
    <source>
        <dbReference type="Proteomes" id="UP000526625"/>
    </source>
</evidence>
<dbReference type="PANTHER" id="PTHR11360:SF284">
    <property type="entry name" value="EG:103B4.3 PROTEIN-RELATED"/>
    <property type="match status" value="1"/>
</dbReference>
<reference evidence="6 9" key="2">
    <citation type="submission" date="2020-08" db="EMBL/GenBank/DDBJ databases">
        <title>Genomic Encyclopedia of Type Strains, Phase IV (KMG-V): Genome sequencing to study the core and pangenomes of soil and plant-associated prokaryotes.</title>
        <authorList>
            <person name="Whitman W."/>
        </authorList>
    </citation>
    <scope>NUCLEOTIDE SEQUENCE [LARGE SCALE GENOMIC DNA]</scope>
    <source>
        <strain evidence="6 9">SEMIA 4059</strain>
    </source>
</reference>
<dbReference type="Proteomes" id="UP000526625">
    <property type="component" value="Unassembled WGS sequence"/>
</dbReference>
<feature type="transmembrane region" description="Helical" evidence="4">
    <location>
        <begin position="375"/>
        <end position="394"/>
    </location>
</feature>
<dbReference type="Pfam" id="PF07690">
    <property type="entry name" value="MFS_1"/>
    <property type="match status" value="1"/>
</dbReference>
<keyword evidence="9" id="KW-1185">Reference proteome</keyword>
<dbReference type="RefSeq" id="WP_015343488.1">
    <property type="nucleotide sequence ID" value="NZ_JAADZA010000015.1"/>
</dbReference>
<dbReference type="EMBL" id="JACHBF010000015">
    <property type="protein sequence ID" value="MBB6494274.1"/>
    <property type="molecule type" value="Genomic_DNA"/>
</dbReference>
<feature type="transmembrane region" description="Helical" evidence="4">
    <location>
        <begin position="288"/>
        <end position="306"/>
    </location>
</feature>
<evidence type="ECO:0000256" key="1">
    <source>
        <dbReference type="ARBA" id="ARBA00022692"/>
    </source>
</evidence>
<evidence type="ECO:0000256" key="2">
    <source>
        <dbReference type="ARBA" id="ARBA00022989"/>
    </source>
</evidence>
<feature type="transmembrane region" description="Helical" evidence="4">
    <location>
        <begin position="171"/>
        <end position="195"/>
    </location>
</feature>